<protein>
    <submittedName>
        <fullName evidence="1">22082_t:CDS:1</fullName>
    </submittedName>
</protein>
<sequence length="90" mass="10608">MQQANKYTSSTLVIKHYQKLSNLSFIDLTNNDISELVEKYFIFDNYSLEFNNTPTMQIENVKYNKTNKHTFIDLLIIISEDIPESTCFNM</sequence>
<reference evidence="1" key="1">
    <citation type="submission" date="2021-06" db="EMBL/GenBank/DDBJ databases">
        <authorList>
            <person name="Kallberg Y."/>
            <person name="Tangrot J."/>
            <person name="Rosling A."/>
        </authorList>
    </citation>
    <scope>NUCLEOTIDE SEQUENCE</scope>
    <source>
        <strain evidence="1">FL966</strain>
    </source>
</reference>
<name>A0A9N9JXW5_9GLOM</name>
<comment type="caution">
    <text evidence="1">The sequence shown here is derived from an EMBL/GenBank/DDBJ whole genome shotgun (WGS) entry which is preliminary data.</text>
</comment>
<dbReference type="AlphaFoldDB" id="A0A9N9JXW5"/>
<dbReference type="OrthoDB" id="10447622at2759"/>
<proteinExistence type="predicted"/>
<evidence type="ECO:0000313" key="1">
    <source>
        <dbReference type="EMBL" id="CAG8798780.1"/>
    </source>
</evidence>
<evidence type="ECO:0000313" key="2">
    <source>
        <dbReference type="Proteomes" id="UP000789759"/>
    </source>
</evidence>
<keyword evidence="2" id="KW-1185">Reference proteome</keyword>
<dbReference type="EMBL" id="CAJVQA010030206">
    <property type="protein sequence ID" value="CAG8798780.1"/>
    <property type="molecule type" value="Genomic_DNA"/>
</dbReference>
<accession>A0A9N9JXW5</accession>
<organism evidence="1 2">
    <name type="scientific">Cetraspora pellucida</name>
    <dbReference type="NCBI Taxonomy" id="1433469"/>
    <lineage>
        <taxon>Eukaryota</taxon>
        <taxon>Fungi</taxon>
        <taxon>Fungi incertae sedis</taxon>
        <taxon>Mucoromycota</taxon>
        <taxon>Glomeromycotina</taxon>
        <taxon>Glomeromycetes</taxon>
        <taxon>Diversisporales</taxon>
        <taxon>Gigasporaceae</taxon>
        <taxon>Cetraspora</taxon>
    </lineage>
</organism>
<gene>
    <name evidence="1" type="ORF">CPELLU_LOCUS17547</name>
</gene>
<dbReference type="Proteomes" id="UP000789759">
    <property type="component" value="Unassembled WGS sequence"/>
</dbReference>